<organism evidence="3 4">
    <name type="scientific">Halalkalicoccus paucihalophilus</name>
    <dbReference type="NCBI Taxonomy" id="1008153"/>
    <lineage>
        <taxon>Archaea</taxon>
        <taxon>Methanobacteriati</taxon>
        <taxon>Methanobacteriota</taxon>
        <taxon>Stenosarchaea group</taxon>
        <taxon>Halobacteria</taxon>
        <taxon>Halobacteriales</taxon>
        <taxon>Halococcaceae</taxon>
        <taxon>Halalkalicoccus</taxon>
    </lineage>
</organism>
<evidence type="ECO:0000256" key="1">
    <source>
        <dbReference type="SAM" id="MobiDB-lite"/>
    </source>
</evidence>
<dbReference type="AlphaFoldDB" id="A0A151AEQ7"/>
<evidence type="ECO:0000313" key="3">
    <source>
        <dbReference type="EMBL" id="KYH26141.1"/>
    </source>
</evidence>
<dbReference type="PATRIC" id="fig|1008153.3.peg.1243"/>
<reference evidence="3 4" key="1">
    <citation type="submission" date="2016-02" db="EMBL/GenBank/DDBJ databases">
        <title>Genome sequence of Halalkalicoccus paucihalophilus DSM 24557.</title>
        <authorList>
            <person name="Poehlein A."/>
            <person name="Daniel R."/>
        </authorList>
    </citation>
    <scope>NUCLEOTIDE SEQUENCE [LARGE SCALE GENOMIC DNA]</scope>
    <source>
        <strain evidence="3 4">DSM 24557</strain>
    </source>
</reference>
<dbReference type="Pfam" id="PF18754">
    <property type="entry name" value="Nmad3"/>
    <property type="match status" value="1"/>
</dbReference>
<dbReference type="Proteomes" id="UP000075321">
    <property type="component" value="Unassembled WGS sequence"/>
</dbReference>
<feature type="region of interest" description="Disordered" evidence="1">
    <location>
        <begin position="62"/>
        <end position="86"/>
    </location>
</feature>
<keyword evidence="4" id="KW-1185">Reference proteome</keyword>
<sequence length="86" mass="9475">MPRAVAINVGANTSLPGFRGTIYPDGRFEYVPIPEHEPVREPVPTYADLELPIEVPDSLLDRRVHSTLPSRSTPAVRPTPTATNTR</sequence>
<evidence type="ECO:0000259" key="2">
    <source>
        <dbReference type="Pfam" id="PF18754"/>
    </source>
</evidence>
<dbReference type="EMBL" id="LTAZ01000004">
    <property type="protein sequence ID" value="KYH26141.1"/>
    <property type="molecule type" value="Genomic_DNA"/>
</dbReference>
<dbReference type="InterPro" id="IPR041135">
    <property type="entry name" value="Nmad3"/>
</dbReference>
<evidence type="ECO:0000313" key="4">
    <source>
        <dbReference type="Proteomes" id="UP000075321"/>
    </source>
</evidence>
<accession>A0A151AEQ7</accession>
<proteinExistence type="predicted"/>
<gene>
    <name evidence="3" type="ORF">HAPAU_12350</name>
</gene>
<protein>
    <recommendedName>
        <fullName evidence="2">Nucleotide modification associated domain-containing protein</fullName>
    </recommendedName>
</protein>
<comment type="caution">
    <text evidence="3">The sequence shown here is derived from an EMBL/GenBank/DDBJ whole genome shotgun (WGS) entry which is preliminary data.</text>
</comment>
<feature type="domain" description="Nucleotide modification associated" evidence="2">
    <location>
        <begin position="3"/>
        <end position="62"/>
    </location>
</feature>
<name>A0A151AEQ7_9EURY</name>